<evidence type="ECO:0000259" key="15">
    <source>
        <dbReference type="Pfam" id="PF10458"/>
    </source>
</evidence>
<dbReference type="FunFam" id="3.90.740.10:FF:000005">
    <property type="entry name" value="Valine--tRNA ligase, mitochondrial"/>
    <property type="match status" value="1"/>
</dbReference>
<dbReference type="Pfam" id="PF00133">
    <property type="entry name" value="tRNA-synt_1"/>
    <property type="match status" value="1"/>
</dbReference>
<dbReference type="GO" id="GO:0002161">
    <property type="term" value="F:aminoacyl-tRNA deacylase activity"/>
    <property type="evidence" value="ECO:0007669"/>
    <property type="project" value="InterPro"/>
</dbReference>
<dbReference type="Gene3D" id="1.10.287.380">
    <property type="entry name" value="Valyl-tRNA synthetase, C-terminal domain"/>
    <property type="match status" value="1"/>
</dbReference>
<evidence type="ECO:0000256" key="1">
    <source>
        <dbReference type="ARBA" id="ARBA00004496"/>
    </source>
</evidence>
<evidence type="ECO:0000256" key="12">
    <source>
        <dbReference type="HAMAP-Rule" id="MF_02004"/>
    </source>
</evidence>
<comment type="domain">
    <text evidence="12">The C-terminal coiled-coil domain is crucial for aminoacylation activity.</text>
</comment>
<sequence>MAEVIERSDEARSGGSELAKSYDPVGIERGLYDWWDESGYFQPRDGVGKAFVVVMPPPNVTGELHIGHALFVAVEDAMVRWHRMRGEPTLWTPGADHAGIAGQWVVERELATEGLTRHDLGREAFVARVWDWMDRYRSRIREQMKILGASCDWTRFAFTMDPGPARAVRHAFKHLYDRGLIYRGERLISWCPRCRTALSDLEVAYRDEASMLWHLAYPVEGSESGETVVVATTRPETMLGDTAVAVHPSDERYAHLVGRRLTLPIVGRSIPIVADEAVDPAFGSGAVKVTPAHDPNDFEIGRRHDLASIAVIDFDATMMGDVGRFAGMSTAAARLEVVAELRRLGVLVQEEPHTHSVGHCSRCDTIVEPLVSPQWWVTMAPLAAPAVDAANDGRLTFVPDRFRGVYLNWMTNIRDWCISRQLWWGHRIPVWTCQAEGCGEITVSVEERLDACPVCGGAVEQDPDVLDTWFSSGLWPFSTVGWPDQTEDLRRFYPSSVMETGYDILFFWVARMVFFGIEIMGEVPFHTVYLHGTVRDPEGARMSKTKGNSEDPTEITAKYGSDALRFTLLTQASPGNDMRLSEQRVEAARNFANKLWNAIRFSRRWFEANAVPIGPDGPQRPEPVALVDRWVISRCDAVTAEVTSLMGQHLYGEAARQIQDFVWSELCDWYIEAAKVRQGTEYEGEVAATLAYVVERSLRLLHPFMPFVTESLWQAVPHAGDSIMVAAWPEAGQRDEAAEAGFGALIELVRGIRNARAEAGVEPGHRIAADVFGGGAAASIEVARAELSSLARIEPTGLRFVADRPEAGPDALTVVAGDAVAILPLAGMIDVAVEVERLDRELEEARVERGRATAQLSNEAFIGRAPANVVDVQRRRLATAEERIAVLEGRLAALRG</sequence>
<dbReference type="EMBL" id="CADCWH010000366">
    <property type="protein sequence ID" value="CAA9568522.1"/>
    <property type="molecule type" value="Genomic_DNA"/>
</dbReference>
<evidence type="ECO:0000259" key="13">
    <source>
        <dbReference type="Pfam" id="PF00133"/>
    </source>
</evidence>
<dbReference type="InterPro" id="IPR014729">
    <property type="entry name" value="Rossmann-like_a/b/a_fold"/>
</dbReference>
<feature type="binding site" evidence="12">
    <location>
        <position position="544"/>
    </location>
    <ligand>
        <name>ATP</name>
        <dbReference type="ChEBI" id="CHEBI:30616"/>
    </ligand>
</feature>
<dbReference type="AlphaFoldDB" id="A0A6J4VA60"/>
<comment type="function">
    <text evidence="12">Catalyzes the attachment of valine to tRNA(Val). As ValRS can inadvertently accommodate and process structurally similar amino acids such as threonine, to avoid such errors, it has a 'posttransfer' editing activity that hydrolyzes mischarged Thr-tRNA(Val) in a tRNA-dependent manner.</text>
</comment>
<feature type="domain" description="Aminoacyl-tRNA synthetase class Ia" evidence="13">
    <location>
        <begin position="31"/>
        <end position="581"/>
    </location>
</feature>
<evidence type="ECO:0000256" key="7">
    <source>
        <dbReference type="ARBA" id="ARBA00022917"/>
    </source>
</evidence>
<keyword evidence="5 12" id="KW-0547">Nucleotide-binding</keyword>
<dbReference type="InterPro" id="IPR019499">
    <property type="entry name" value="Val-tRNA_synth_tRNA-bd"/>
</dbReference>
<keyword evidence="7 12" id="KW-0648">Protein biosynthesis</keyword>
<evidence type="ECO:0000256" key="3">
    <source>
        <dbReference type="ARBA" id="ARBA00022490"/>
    </source>
</evidence>
<feature type="domain" description="Valyl-tRNA synthetase tRNA-binding arm" evidence="15">
    <location>
        <begin position="830"/>
        <end position="894"/>
    </location>
</feature>
<dbReference type="Gene3D" id="1.10.730.10">
    <property type="entry name" value="Isoleucyl-tRNA Synthetase, Domain 1"/>
    <property type="match status" value="1"/>
</dbReference>
<keyword evidence="9 12" id="KW-0030">Aminoacyl-tRNA synthetase</keyword>
<evidence type="ECO:0000256" key="9">
    <source>
        <dbReference type="ARBA" id="ARBA00023146"/>
    </source>
</evidence>
<dbReference type="Pfam" id="PF10458">
    <property type="entry name" value="Val_tRNA-synt_C"/>
    <property type="match status" value="1"/>
</dbReference>
<protein>
    <recommendedName>
        <fullName evidence="12">Valine--tRNA ligase</fullName>
        <ecNumber evidence="12">6.1.1.9</ecNumber>
    </recommendedName>
    <alternativeName>
        <fullName evidence="12">Valyl-tRNA synthetase</fullName>
        <shortName evidence="12">ValRS</shortName>
    </alternativeName>
</protein>
<dbReference type="Gene3D" id="3.40.50.620">
    <property type="entry name" value="HUPs"/>
    <property type="match status" value="2"/>
</dbReference>
<dbReference type="EC" id="6.1.1.9" evidence="12"/>
<dbReference type="PANTHER" id="PTHR11946">
    <property type="entry name" value="VALYL-TRNA SYNTHETASES"/>
    <property type="match status" value="1"/>
</dbReference>
<dbReference type="NCBIfam" id="TIGR00422">
    <property type="entry name" value="valS"/>
    <property type="match status" value="1"/>
</dbReference>
<dbReference type="GO" id="GO:0005524">
    <property type="term" value="F:ATP binding"/>
    <property type="evidence" value="ECO:0007669"/>
    <property type="project" value="UniProtKB-UniRule"/>
</dbReference>
<evidence type="ECO:0000256" key="6">
    <source>
        <dbReference type="ARBA" id="ARBA00022840"/>
    </source>
</evidence>
<dbReference type="GO" id="GO:0004832">
    <property type="term" value="F:valine-tRNA ligase activity"/>
    <property type="evidence" value="ECO:0007669"/>
    <property type="project" value="UniProtKB-UniRule"/>
</dbReference>
<evidence type="ECO:0000256" key="4">
    <source>
        <dbReference type="ARBA" id="ARBA00022598"/>
    </source>
</evidence>
<dbReference type="InterPro" id="IPR033705">
    <property type="entry name" value="Anticodon_Ia_Val"/>
</dbReference>
<evidence type="ECO:0000256" key="2">
    <source>
        <dbReference type="ARBA" id="ARBA00011245"/>
    </source>
</evidence>
<comment type="domain">
    <text evidence="12">ValRS has two distinct active sites: one for aminoacylation and one for editing. The misactivated threonine is translocated from the active site to the editing site.</text>
</comment>
<dbReference type="InterPro" id="IPR002303">
    <property type="entry name" value="Valyl-tRNA_ligase"/>
</dbReference>
<comment type="catalytic activity">
    <reaction evidence="10 12">
        <text>tRNA(Val) + L-valine + ATP = L-valyl-tRNA(Val) + AMP + diphosphate</text>
        <dbReference type="Rhea" id="RHEA:10704"/>
        <dbReference type="Rhea" id="RHEA-COMP:9672"/>
        <dbReference type="Rhea" id="RHEA-COMP:9708"/>
        <dbReference type="ChEBI" id="CHEBI:30616"/>
        <dbReference type="ChEBI" id="CHEBI:33019"/>
        <dbReference type="ChEBI" id="CHEBI:57762"/>
        <dbReference type="ChEBI" id="CHEBI:78442"/>
        <dbReference type="ChEBI" id="CHEBI:78537"/>
        <dbReference type="ChEBI" id="CHEBI:456215"/>
        <dbReference type="EC" id="6.1.1.9"/>
    </reaction>
</comment>
<dbReference type="SUPFAM" id="SSF52374">
    <property type="entry name" value="Nucleotidylyl transferase"/>
    <property type="match status" value="1"/>
</dbReference>
<comment type="similarity">
    <text evidence="11 12">Belongs to the class-I aminoacyl-tRNA synthetase family. ValS type 1 subfamily.</text>
</comment>
<dbReference type="PRINTS" id="PR00986">
    <property type="entry name" value="TRNASYNTHVAL"/>
</dbReference>
<dbReference type="Gene3D" id="3.90.740.10">
    <property type="entry name" value="Valyl/Leucyl/Isoleucyl-tRNA synthetase, editing domain"/>
    <property type="match status" value="2"/>
</dbReference>
<accession>A0A6J4VA60</accession>
<dbReference type="InterPro" id="IPR009080">
    <property type="entry name" value="tRNAsynth_Ia_anticodon-bd"/>
</dbReference>
<evidence type="ECO:0000256" key="5">
    <source>
        <dbReference type="ARBA" id="ARBA00022741"/>
    </source>
</evidence>
<feature type="coiled-coil region" evidence="12">
    <location>
        <begin position="828"/>
        <end position="890"/>
    </location>
</feature>
<name>A0A6J4VA60_9BACT</name>
<proteinExistence type="inferred from homology"/>
<dbReference type="SUPFAM" id="SSF46589">
    <property type="entry name" value="tRNA-binding arm"/>
    <property type="match status" value="1"/>
</dbReference>
<dbReference type="Pfam" id="PF08264">
    <property type="entry name" value="Anticodon_1"/>
    <property type="match status" value="1"/>
</dbReference>
<keyword evidence="4 12" id="KW-0436">Ligase</keyword>
<dbReference type="SUPFAM" id="SSF50677">
    <property type="entry name" value="ValRS/IleRS/LeuRS editing domain"/>
    <property type="match status" value="1"/>
</dbReference>
<dbReference type="InterPro" id="IPR013155">
    <property type="entry name" value="M/V/L/I-tRNA-synth_anticd-bd"/>
</dbReference>
<evidence type="ECO:0000313" key="16">
    <source>
        <dbReference type="EMBL" id="CAA9568522.1"/>
    </source>
</evidence>
<dbReference type="FunFam" id="3.40.50.620:FF:000032">
    <property type="entry name" value="Valine--tRNA ligase"/>
    <property type="match status" value="1"/>
</dbReference>
<dbReference type="HAMAP" id="MF_02004">
    <property type="entry name" value="Val_tRNA_synth_type1"/>
    <property type="match status" value="1"/>
</dbReference>
<dbReference type="InterPro" id="IPR001412">
    <property type="entry name" value="aa-tRNA-synth_I_CS"/>
</dbReference>
<comment type="caution">
    <text evidence="12">Lacks conserved residue(s) required for the propagation of feature annotation.</text>
</comment>
<dbReference type="FunFam" id="3.40.50.620:FF:000098">
    <property type="entry name" value="Valine--tRNA ligase"/>
    <property type="match status" value="1"/>
</dbReference>
<keyword evidence="8 12" id="KW-0175">Coiled coil</keyword>
<dbReference type="InterPro" id="IPR010978">
    <property type="entry name" value="tRNA-bd_arm"/>
</dbReference>
<dbReference type="FunFam" id="1.10.287.380:FF:000001">
    <property type="entry name" value="Valine--tRNA ligase"/>
    <property type="match status" value="1"/>
</dbReference>
<dbReference type="CDD" id="cd07962">
    <property type="entry name" value="Anticodon_Ia_Val"/>
    <property type="match status" value="1"/>
</dbReference>
<dbReference type="NCBIfam" id="NF004349">
    <property type="entry name" value="PRK05729.1"/>
    <property type="match status" value="1"/>
</dbReference>
<feature type="short sequence motif" description="'HIGH' region" evidence="12">
    <location>
        <begin position="58"/>
        <end position="68"/>
    </location>
</feature>
<evidence type="ECO:0000256" key="8">
    <source>
        <dbReference type="ARBA" id="ARBA00023054"/>
    </source>
</evidence>
<comment type="subunit">
    <text evidence="2 12">Monomer.</text>
</comment>
<dbReference type="SUPFAM" id="SSF47323">
    <property type="entry name" value="Anticodon-binding domain of a subclass of class I aminoacyl-tRNA synthetases"/>
    <property type="match status" value="1"/>
</dbReference>
<gene>
    <name evidence="12" type="primary">valS</name>
    <name evidence="16" type="ORF">AVDCRST_MAG70-2272</name>
</gene>
<evidence type="ECO:0000259" key="14">
    <source>
        <dbReference type="Pfam" id="PF08264"/>
    </source>
</evidence>
<comment type="subcellular location">
    <subcellularLocation>
        <location evidence="1 12">Cytoplasm</location>
    </subcellularLocation>
</comment>
<dbReference type="InterPro" id="IPR009008">
    <property type="entry name" value="Val/Leu/Ile-tRNA-synth_edit"/>
</dbReference>
<evidence type="ECO:0000256" key="11">
    <source>
        <dbReference type="ARBA" id="ARBA00060830"/>
    </source>
</evidence>
<dbReference type="InterPro" id="IPR002300">
    <property type="entry name" value="aa-tRNA-synth_Ia"/>
</dbReference>
<keyword evidence="3 12" id="KW-0963">Cytoplasm</keyword>
<dbReference type="PROSITE" id="PS00178">
    <property type="entry name" value="AA_TRNA_LIGASE_I"/>
    <property type="match status" value="1"/>
</dbReference>
<evidence type="ECO:0000256" key="10">
    <source>
        <dbReference type="ARBA" id="ARBA00047552"/>
    </source>
</evidence>
<keyword evidence="6 12" id="KW-0067">ATP-binding</keyword>
<dbReference type="CDD" id="cd00817">
    <property type="entry name" value="ValRS_core"/>
    <property type="match status" value="1"/>
</dbReference>
<dbReference type="PANTHER" id="PTHR11946:SF93">
    <property type="entry name" value="VALINE--TRNA LIGASE, CHLOROPLASTIC_MITOCHONDRIAL 2"/>
    <property type="match status" value="1"/>
</dbReference>
<dbReference type="GO" id="GO:0006438">
    <property type="term" value="P:valyl-tRNA aminoacylation"/>
    <property type="evidence" value="ECO:0007669"/>
    <property type="project" value="UniProtKB-UniRule"/>
</dbReference>
<dbReference type="InterPro" id="IPR037118">
    <property type="entry name" value="Val-tRNA_synth_C_sf"/>
</dbReference>
<dbReference type="GO" id="GO:0005829">
    <property type="term" value="C:cytosol"/>
    <property type="evidence" value="ECO:0007669"/>
    <property type="project" value="TreeGrafter"/>
</dbReference>
<organism evidence="16">
    <name type="scientific">uncultured Thermomicrobiales bacterium</name>
    <dbReference type="NCBI Taxonomy" id="1645740"/>
    <lineage>
        <taxon>Bacteria</taxon>
        <taxon>Pseudomonadati</taxon>
        <taxon>Thermomicrobiota</taxon>
        <taxon>Thermomicrobia</taxon>
        <taxon>Thermomicrobiales</taxon>
        <taxon>environmental samples</taxon>
    </lineage>
</organism>
<feature type="domain" description="Methionyl/Valyl/Leucyl/Isoleucyl-tRNA synthetase anticodon-binding" evidence="14">
    <location>
        <begin position="628"/>
        <end position="765"/>
    </location>
</feature>
<reference evidence="16" key="1">
    <citation type="submission" date="2020-02" db="EMBL/GenBank/DDBJ databases">
        <authorList>
            <person name="Meier V. D."/>
        </authorList>
    </citation>
    <scope>NUCLEOTIDE SEQUENCE</scope>
    <source>
        <strain evidence="16">AVDCRST_MAG70</strain>
    </source>
</reference>